<dbReference type="RefSeq" id="WP_343751145.1">
    <property type="nucleotide sequence ID" value="NZ_BAAADM010000015.1"/>
</dbReference>
<dbReference type="Proteomes" id="UP001501459">
    <property type="component" value="Unassembled WGS sequence"/>
</dbReference>
<protein>
    <recommendedName>
        <fullName evidence="3">Ig-like domain-containing protein</fullName>
    </recommendedName>
</protein>
<reference evidence="1 2" key="1">
    <citation type="journal article" date="2019" name="Int. J. Syst. Evol. Microbiol.">
        <title>The Global Catalogue of Microorganisms (GCM) 10K type strain sequencing project: providing services to taxonomists for standard genome sequencing and annotation.</title>
        <authorList>
            <consortium name="The Broad Institute Genomics Platform"/>
            <consortium name="The Broad Institute Genome Sequencing Center for Infectious Disease"/>
            <person name="Wu L."/>
            <person name="Ma J."/>
        </authorList>
    </citation>
    <scope>NUCLEOTIDE SEQUENCE [LARGE SCALE GENOMIC DNA]</scope>
    <source>
        <strain evidence="1 2">JCM 12149</strain>
    </source>
</reference>
<dbReference type="EMBL" id="BAAADM010000015">
    <property type="protein sequence ID" value="GAA0432665.1"/>
    <property type="molecule type" value="Genomic_DNA"/>
</dbReference>
<organism evidence="1 2">
    <name type="scientific">Lentibacillus halophilus</name>
    <dbReference type="NCBI Taxonomy" id="295065"/>
    <lineage>
        <taxon>Bacteria</taxon>
        <taxon>Bacillati</taxon>
        <taxon>Bacillota</taxon>
        <taxon>Bacilli</taxon>
        <taxon>Bacillales</taxon>
        <taxon>Bacillaceae</taxon>
        <taxon>Lentibacillus</taxon>
    </lineage>
</organism>
<evidence type="ECO:0008006" key="3">
    <source>
        <dbReference type="Google" id="ProtNLM"/>
    </source>
</evidence>
<proteinExistence type="predicted"/>
<comment type="caution">
    <text evidence="1">The sequence shown here is derived from an EMBL/GenBank/DDBJ whole genome shotgun (WGS) entry which is preliminary data.</text>
</comment>
<evidence type="ECO:0000313" key="2">
    <source>
        <dbReference type="Proteomes" id="UP001501459"/>
    </source>
</evidence>
<evidence type="ECO:0000313" key="1">
    <source>
        <dbReference type="EMBL" id="GAA0432665.1"/>
    </source>
</evidence>
<sequence length="92" mass="10650">MIYQGDTVRLKCNFKSLNGQAIDPSNPTLTLYDDTQKQIKQITLDDTNKQDKGVYFYDYTVPDDKQEVIFEFRGEHNKNPVVVRDSIDIGFV</sequence>
<keyword evidence="2" id="KW-1185">Reference proteome</keyword>
<name>A0ABN0Z4G5_9BACI</name>
<gene>
    <name evidence="1" type="ORF">GCM10008983_06590</name>
</gene>
<accession>A0ABN0Z4G5</accession>